<evidence type="ECO:0000256" key="4">
    <source>
        <dbReference type="ARBA" id="ARBA00023136"/>
    </source>
</evidence>
<comment type="caution">
    <text evidence="8">The sequence shown here is derived from an EMBL/GenBank/DDBJ whole genome shotgun (WGS) entry which is preliminary data.</text>
</comment>
<reference evidence="8" key="1">
    <citation type="submission" date="2020-06" db="EMBL/GenBank/DDBJ databases">
        <title>Draft genome of Bugula neritina, a colonial animal packing powerful symbionts and potential medicines.</title>
        <authorList>
            <person name="Rayko M."/>
        </authorList>
    </citation>
    <scope>NUCLEOTIDE SEQUENCE [LARGE SCALE GENOMIC DNA]</scope>
    <source>
        <strain evidence="8">Kwan_BN1</strain>
    </source>
</reference>
<dbReference type="GO" id="GO:0032977">
    <property type="term" value="F:membrane insertase activity"/>
    <property type="evidence" value="ECO:0007669"/>
    <property type="project" value="InterPro"/>
</dbReference>
<dbReference type="OrthoDB" id="2148490at2759"/>
<feature type="transmembrane region" description="Helical" evidence="6">
    <location>
        <begin position="264"/>
        <end position="281"/>
    </location>
</feature>
<dbReference type="InterPro" id="IPR028055">
    <property type="entry name" value="YidC/Oxa/ALB_C"/>
</dbReference>
<dbReference type="AlphaFoldDB" id="A0A7J7IS07"/>
<dbReference type="PANTHER" id="PTHR12428">
    <property type="entry name" value="OXA1"/>
    <property type="match status" value="1"/>
</dbReference>
<dbReference type="Pfam" id="PF02096">
    <property type="entry name" value="60KD_IMP"/>
    <property type="match status" value="1"/>
</dbReference>
<evidence type="ECO:0000256" key="5">
    <source>
        <dbReference type="RuleBase" id="RU003945"/>
    </source>
</evidence>
<keyword evidence="2 5" id="KW-0812">Transmembrane</keyword>
<keyword evidence="3 6" id="KW-1133">Transmembrane helix</keyword>
<dbReference type="GO" id="GO:0033617">
    <property type="term" value="P:mitochondrial respiratory chain complex IV assembly"/>
    <property type="evidence" value="ECO:0007669"/>
    <property type="project" value="TreeGrafter"/>
</dbReference>
<name>A0A7J7IS07_BUGNE</name>
<keyword evidence="9" id="KW-1185">Reference proteome</keyword>
<gene>
    <name evidence="8" type="ORF">EB796_025075</name>
</gene>
<dbReference type="CDD" id="cd20069">
    <property type="entry name" value="5TM_Oxa1-like"/>
    <property type="match status" value="1"/>
</dbReference>
<dbReference type="GO" id="GO:0032979">
    <property type="term" value="P:protein insertion into mitochondrial inner membrane from matrix"/>
    <property type="evidence" value="ECO:0007669"/>
    <property type="project" value="TreeGrafter"/>
</dbReference>
<evidence type="ECO:0000259" key="7">
    <source>
        <dbReference type="Pfam" id="PF02096"/>
    </source>
</evidence>
<evidence type="ECO:0000256" key="1">
    <source>
        <dbReference type="ARBA" id="ARBA00004141"/>
    </source>
</evidence>
<feature type="transmembrane region" description="Helical" evidence="6">
    <location>
        <begin position="172"/>
        <end position="193"/>
    </location>
</feature>
<accession>A0A7J7IS07</accession>
<dbReference type="InterPro" id="IPR001708">
    <property type="entry name" value="YidC/ALB3/OXA1/COX18"/>
</dbReference>
<comment type="similarity">
    <text evidence="5">Belongs to the OXA1/ALB3/YidC family.</text>
</comment>
<evidence type="ECO:0000256" key="2">
    <source>
        <dbReference type="ARBA" id="ARBA00022692"/>
    </source>
</evidence>
<dbReference type="PANTHER" id="PTHR12428:SF65">
    <property type="entry name" value="CYTOCHROME C OXIDASE ASSEMBLY PROTEIN COX18, MITOCHONDRIAL"/>
    <property type="match status" value="1"/>
</dbReference>
<evidence type="ECO:0000313" key="9">
    <source>
        <dbReference type="Proteomes" id="UP000593567"/>
    </source>
</evidence>
<dbReference type="GO" id="GO:0005743">
    <property type="term" value="C:mitochondrial inner membrane"/>
    <property type="evidence" value="ECO:0007669"/>
    <property type="project" value="TreeGrafter"/>
</dbReference>
<feature type="transmembrane region" description="Helical" evidence="6">
    <location>
        <begin position="213"/>
        <end position="240"/>
    </location>
</feature>
<dbReference type="Proteomes" id="UP000593567">
    <property type="component" value="Unassembled WGS sequence"/>
</dbReference>
<organism evidence="8 9">
    <name type="scientific">Bugula neritina</name>
    <name type="common">Brown bryozoan</name>
    <name type="synonym">Sertularia neritina</name>
    <dbReference type="NCBI Taxonomy" id="10212"/>
    <lineage>
        <taxon>Eukaryota</taxon>
        <taxon>Metazoa</taxon>
        <taxon>Spiralia</taxon>
        <taxon>Lophotrochozoa</taxon>
        <taxon>Bryozoa</taxon>
        <taxon>Gymnolaemata</taxon>
        <taxon>Cheilostomatida</taxon>
        <taxon>Flustrina</taxon>
        <taxon>Buguloidea</taxon>
        <taxon>Bugulidae</taxon>
        <taxon>Bugula</taxon>
    </lineage>
</organism>
<comment type="subcellular location">
    <subcellularLocation>
        <location evidence="1 5">Membrane</location>
        <topology evidence="1 5">Multi-pass membrane protein</topology>
    </subcellularLocation>
</comment>
<keyword evidence="4 6" id="KW-0472">Membrane</keyword>
<evidence type="ECO:0000313" key="8">
    <source>
        <dbReference type="EMBL" id="KAF6016615.1"/>
    </source>
</evidence>
<feature type="domain" description="Membrane insertase YidC/Oxa/ALB C-terminal" evidence="7">
    <location>
        <begin position="87"/>
        <end position="302"/>
    </location>
</feature>
<proteinExistence type="inferred from homology"/>
<dbReference type="EMBL" id="VXIV02003501">
    <property type="protein sequence ID" value="KAF6016615.1"/>
    <property type="molecule type" value="Genomic_DNA"/>
</dbReference>
<protein>
    <submittedName>
        <fullName evidence="8">COX18</fullName>
    </submittedName>
</protein>
<sequence length="332" mass="37380">MRKIFETPRIMLTMTNTMVCHFCRFSRSRVLTKCQVVGPKSRIFSRKNSTFLQTIDQSLQLSTTNPLYQGTASLLDSVHSATGCLPWWMSIVATTFCVRSLLHVPLMIVAHRGQAKLVNLKPQLDEEFKELSNKLKQAKWVYKMSDKQFLTAAAASRAKLLRQFYMKHNVHPLKGVVVSLTQLPVWILISLTLREFAGRFTNTPREDFLTEGGLWFTNLTLADPTLVLPVSLGLVTLLNIKMGKAMNPAMTSLAQRDIRVEKKVAVTMYLLSIAMVPLAAIQPSCISLYWLTSAVFSSVQNLGFAVPSVRRFLGIPQHAAEPDIHRLFKARS</sequence>
<evidence type="ECO:0000256" key="6">
    <source>
        <dbReference type="SAM" id="Phobius"/>
    </source>
</evidence>
<evidence type="ECO:0000256" key="3">
    <source>
        <dbReference type="ARBA" id="ARBA00022989"/>
    </source>
</evidence>